<proteinExistence type="predicted"/>
<evidence type="ECO:0000313" key="1">
    <source>
        <dbReference type="EMBL" id="KAG5450743.1"/>
    </source>
</evidence>
<organism evidence="1 2">
    <name type="scientific">Clonorchis sinensis</name>
    <name type="common">Chinese liver fluke</name>
    <dbReference type="NCBI Taxonomy" id="79923"/>
    <lineage>
        <taxon>Eukaryota</taxon>
        <taxon>Metazoa</taxon>
        <taxon>Spiralia</taxon>
        <taxon>Lophotrochozoa</taxon>
        <taxon>Platyhelminthes</taxon>
        <taxon>Trematoda</taxon>
        <taxon>Digenea</taxon>
        <taxon>Opisthorchiida</taxon>
        <taxon>Opisthorchiata</taxon>
        <taxon>Opisthorchiidae</taxon>
        <taxon>Clonorchis</taxon>
    </lineage>
</organism>
<sequence>MGVWRNRRYFTPRLNNMAANRFTSKEKDVTPSAIVVFCRFLFSLWGEIAQRLERERTDRKVCGSNPASASRLPLSRLGQPGSIPALVLPSGGMAARHRKGATAERFLFLFSLFTLWNTLMQLTADRLRS</sequence>
<protein>
    <submittedName>
        <fullName evidence="1">Uncharacterized protein</fullName>
    </submittedName>
</protein>
<dbReference type="Proteomes" id="UP000286415">
    <property type="component" value="Unassembled WGS sequence"/>
</dbReference>
<reference evidence="1 2" key="1">
    <citation type="journal article" date="2018" name="Biotechnol. Adv.">
        <title>Improved genomic resources and new bioinformatic workflow for the carcinogenic parasite Clonorchis sinensis: Biotechnological implications.</title>
        <authorList>
            <person name="Wang D."/>
            <person name="Korhonen P.K."/>
            <person name="Gasser R.B."/>
            <person name="Young N.D."/>
        </authorList>
    </citation>
    <scope>NUCLEOTIDE SEQUENCE [LARGE SCALE GENOMIC DNA]</scope>
    <source>
        <strain evidence="1">Cs-k2</strain>
    </source>
</reference>
<dbReference type="AlphaFoldDB" id="A0A419PQD3"/>
<dbReference type="InParanoid" id="A0A419PQD3"/>
<dbReference type="EMBL" id="NIRI02000042">
    <property type="protein sequence ID" value="KAG5450743.1"/>
    <property type="molecule type" value="Genomic_DNA"/>
</dbReference>
<reference evidence="1 2" key="2">
    <citation type="journal article" date="2021" name="Genomics">
        <title>High-quality reference genome for Clonorchis sinensis.</title>
        <authorList>
            <person name="Young N.D."/>
            <person name="Stroehlein A.J."/>
            <person name="Kinkar L."/>
            <person name="Wang T."/>
            <person name="Sohn W.M."/>
            <person name="Chang B.C.H."/>
            <person name="Kaur P."/>
            <person name="Weisz D."/>
            <person name="Dudchenko O."/>
            <person name="Aiden E.L."/>
            <person name="Korhonen P.K."/>
            <person name="Gasser R.B."/>
        </authorList>
    </citation>
    <scope>NUCLEOTIDE SEQUENCE [LARGE SCALE GENOMIC DNA]</scope>
    <source>
        <strain evidence="1">Cs-k2</strain>
    </source>
</reference>
<evidence type="ECO:0000313" key="2">
    <source>
        <dbReference type="Proteomes" id="UP000286415"/>
    </source>
</evidence>
<name>A0A419PQD3_CLOSI</name>
<comment type="caution">
    <text evidence="1">The sequence shown here is derived from an EMBL/GenBank/DDBJ whole genome shotgun (WGS) entry which is preliminary data.</text>
</comment>
<dbReference type="OrthoDB" id="734129at2759"/>
<keyword evidence="2" id="KW-1185">Reference proteome</keyword>
<accession>A0A419PQD3</accession>
<gene>
    <name evidence="1" type="ORF">CSKR_108951</name>
</gene>